<organism evidence="4 5">
    <name type="scientific">Orchesella dallaii</name>
    <dbReference type="NCBI Taxonomy" id="48710"/>
    <lineage>
        <taxon>Eukaryota</taxon>
        <taxon>Metazoa</taxon>
        <taxon>Ecdysozoa</taxon>
        <taxon>Arthropoda</taxon>
        <taxon>Hexapoda</taxon>
        <taxon>Collembola</taxon>
        <taxon>Entomobryomorpha</taxon>
        <taxon>Entomobryoidea</taxon>
        <taxon>Orchesellidae</taxon>
        <taxon>Orchesellinae</taxon>
        <taxon>Orchesella</taxon>
    </lineage>
</organism>
<name>A0ABP1PNW1_9HEXA</name>
<feature type="compositionally biased region" description="Basic and acidic residues" evidence="2">
    <location>
        <begin position="374"/>
        <end position="385"/>
    </location>
</feature>
<feature type="region of interest" description="Disordered" evidence="2">
    <location>
        <begin position="374"/>
        <end position="394"/>
    </location>
</feature>
<dbReference type="Proteomes" id="UP001642540">
    <property type="component" value="Unassembled WGS sequence"/>
</dbReference>
<evidence type="ECO:0000256" key="2">
    <source>
        <dbReference type="SAM" id="MobiDB-lite"/>
    </source>
</evidence>
<feature type="domain" description="C2 DOCK-type" evidence="3">
    <location>
        <begin position="642"/>
        <end position="811"/>
    </location>
</feature>
<dbReference type="InterPro" id="IPR027007">
    <property type="entry name" value="C2_DOCK-type_domain"/>
</dbReference>
<comment type="similarity">
    <text evidence="1">Belongs to the DOCK family.</text>
</comment>
<keyword evidence="5" id="KW-1185">Reference proteome</keyword>
<sequence>MSERKFARVKGKVGSAAQARETVSKHVRCKTIYQNKSLLVDCIPETEYSTKKLYVIRRLANESSEFDTSSSNSSNSSSGSDDIGDDLEENYNLFVKECLRTYSTPFLELANSHDDDEEDEDLRLIKQKLEARSSFLGRHRFHENGIIHSTSTLNVPSSSELASIISKPHHLSTSSSTSILNTDCHVDGNRNGVASRSSTIIYTVVDGDTSSICSTNGNGEPPLSPTKAPAWFWNVSYQSRGIELDEAGIALEGRLGVNYKEESFGDRYVQVKWDDGDEKFYFIAWSHEAGREFICKVDLGEADPIWYGDNKLVINEALTVHSEQRRGLLRDLYTVCVELGCYDKSASLAGPDNVLRARNLVYLFQRVDMDLSHELNGNHRSKPEPSSKTSTLSSSASVTMGNIVALAKNKLARSLTTLFTLRIESLEFRLKTETGSPVEPYYLSLALYDVKNGKKISEDFHATVSLDGTIVGNAGGQFRVSETNDQIYAVLRVEKTLQATDWETYLRANPDGKTGSRISKSITGSPLFTTEQRYRMPLCWSCRCLFKKSLNGTSEYVLDPETHFSPFYKHEKSAEEEILKILADMKKPEKASKLTAVPGAVKVVVESMKPEVMAVIETKENCSLPNVIEFPINSCDNFSKFVHLLYVYPISLNLNHVAGKIRARNILCRVFLRTEDDIEASPLEQHPTGGSIATYVLHHRSNPEWYTEIKLSLPVALDPRLHLLFQFFHISCSFDNKNKTKPVENIVGYSWIPLLNKYRFIGGEHVLPVANTLPSGYLQIQPLGLGRGYSGPEINWLDKCTLSVKLNLISTIWTKCGCLGAFFAHSEKYLHRNSHGHSIGKLHCDDETTMKTIRALETMDLATLRDFFPTIINQVCNVAAISRNVGTAALKFLIFAFHALIEAGFESIIEQKWNDK</sequence>
<proteinExistence type="inferred from homology"/>
<evidence type="ECO:0000313" key="4">
    <source>
        <dbReference type="EMBL" id="CAL8071025.1"/>
    </source>
</evidence>
<dbReference type="PANTHER" id="PTHR23317:SF26">
    <property type="entry name" value="ZIZIMIN, ISOFORM K"/>
    <property type="match status" value="1"/>
</dbReference>
<dbReference type="PROSITE" id="PS51650">
    <property type="entry name" value="C2_DOCK"/>
    <property type="match status" value="1"/>
</dbReference>
<dbReference type="InterPro" id="IPR026791">
    <property type="entry name" value="DOCK"/>
</dbReference>
<dbReference type="Gene3D" id="2.60.40.150">
    <property type="entry name" value="C2 domain"/>
    <property type="match status" value="1"/>
</dbReference>
<gene>
    <name evidence="4" type="ORF">ODALV1_LOCUS1528</name>
</gene>
<accession>A0ABP1PNW1</accession>
<evidence type="ECO:0000313" key="5">
    <source>
        <dbReference type="Proteomes" id="UP001642540"/>
    </source>
</evidence>
<protein>
    <recommendedName>
        <fullName evidence="3">C2 DOCK-type domain-containing protein</fullName>
    </recommendedName>
</protein>
<reference evidence="4 5" key="1">
    <citation type="submission" date="2024-08" db="EMBL/GenBank/DDBJ databases">
        <authorList>
            <person name="Cucini C."/>
            <person name="Frati F."/>
        </authorList>
    </citation>
    <scope>NUCLEOTIDE SEQUENCE [LARGE SCALE GENOMIC DNA]</scope>
</reference>
<evidence type="ECO:0000256" key="1">
    <source>
        <dbReference type="PROSITE-ProRule" id="PRU00983"/>
    </source>
</evidence>
<dbReference type="EMBL" id="CAXLJM020000004">
    <property type="protein sequence ID" value="CAL8071025.1"/>
    <property type="molecule type" value="Genomic_DNA"/>
</dbReference>
<dbReference type="PANTHER" id="PTHR23317">
    <property type="entry name" value="DEDICATOR OF CYTOKINESIS DOCK"/>
    <property type="match status" value="1"/>
</dbReference>
<dbReference type="Pfam" id="PF14429">
    <property type="entry name" value="DOCK-C2"/>
    <property type="match status" value="1"/>
</dbReference>
<comment type="caution">
    <text evidence="4">The sequence shown here is derived from an EMBL/GenBank/DDBJ whole genome shotgun (WGS) entry which is preliminary data.</text>
</comment>
<evidence type="ECO:0000259" key="3">
    <source>
        <dbReference type="PROSITE" id="PS51650"/>
    </source>
</evidence>
<dbReference type="InterPro" id="IPR035892">
    <property type="entry name" value="C2_domain_sf"/>
</dbReference>